<dbReference type="Pfam" id="PF01380">
    <property type="entry name" value="SIS"/>
    <property type="match status" value="1"/>
</dbReference>
<evidence type="ECO:0000256" key="1">
    <source>
        <dbReference type="ARBA" id="ARBA00022737"/>
    </source>
</evidence>
<evidence type="ECO:0000313" key="3">
    <source>
        <dbReference type="EMBL" id="MBM9469030.1"/>
    </source>
</evidence>
<evidence type="ECO:0000259" key="2">
    <source>
        <dbReference type="PROSITE" id="PS51464"/>
    </source>
</evidence>
<dbReference type="EMBL" id="JAERWK010000023">
    <property type="protein sequence ID" value="MBM9469030.1"/>
    <property type="molecule type" value="Genomic_DNA"/>
</dbReference>
<dbReference type="PROSITE" id="PS51464">
    <property type="entry name" value="SIS"/>
    <property type="match status" value="1"/>
</dbReference>
<keyword evidence="1" id="KW-0677">Repeat</keyword>
<dbReference type="AlphaFoldDB" id="A0A939C0A7"/>
<dbReference type="SUPFAM" id="SSF53697">
    <property type="entry name" value="SIS domain"/>
    <property type="match status" value="1"/>
</dbReference>
<organism evidence="3 4">
    <name type="scientific">Nakamurella leprariae</name>
    <dbReference type="NCBI Taxonomy" id="2803911"/>
    <lineage>
        <taxon>Bacteria</taxon>
        <taxon>Bacillati</taxon>
        <taxon>Actinomycetota</taxon>
        <taxon>Actinomycetes</taxon>
        <taxon>Nakamurellales</taxon>
        <taxon>Nakamurellaceae</taxon>
        <taxon>Nakamurella</taxon>
    </lineage>
</organism>
<evidence type="ECO:0000313" key="4">
    <source>
        <dbReference type="Proteomes" id="UP000663792"/>
    </source>
</evidence>
<dbReference type="GO" id="GO:0097367">
    <property type="term" value="F:carbohydrate derivative binding"/>
    <property type="evidence" value="ECO:0007669"/>
    <property type="project" value="InterPro"/>
</dbReference>
<gene>
    <name evidence="3" type="ORF">JL106_17225</name>
</gene>
<keyword evidence="4" id="KW-1185">Reference proteome</keyword>
<dbReference type="GO" id="GO:1901135">
    <property type="term" value="P:carbohydrate derivative metabolic process"/>
    <property type="evidence" value="ECO:0007669"/>
    <property type="project" value="InterPro"/>
</dbReference>
<accession>A0A939C0A7</accession>
<comment type="caution">
    <text evidence="3">The sequence shown here is derived from an EMBL/GenBank/DDBJ whole genome shotgun (WGS) entry which is preliminary data.</text>
</comment>
<dbReference type="InterPro" id="IPR001347">
    <property type="entry name" value="SIS_dom"/>
</dbReference>
<dbReference type="InterPro" id="IPR035466">
    <property type="entry name" value="GlmS/AgaS_SIS"/>
</dbReference>
<feature type="domain" description="SIS" evidence="2">
    <location>
        <begin position="29"/>
        <end position="156"/>
    </location>
</feature>
<sequence>MTTPHTGAEIARQPESWRRAGDLVGTAAVADLLPRADERVAVIGCGTSWFVAQAYAAKREAHTGAHTDAFAASEMPTRRYDRLIAISRSGTTTEVLQLLERVRGTMPTTAITCDTTTPIVDLADGVIDLSFADEQSVVQTVSATTALTVLRTSLGEDLSTAADQAEQVIAETVPAELVTAEQFSFLGRGWTVGLAHEAGLKMREAALAWTETYPAMEYRHGPISIAETGRVTWSFGPAPEGLADQVAATGALWVEHTDVDPMVDLIRVHKLAVAIAEHRGMNPDEPRNLTRSIVLQ</sequence>
<name>A0A939C0A7_9ACTN</name>
<protein>
    <submittedName>
        <fullName evidence="3">SIS domain-containing protein</fullName>
    </submittedName>
</protein>
<dbReference type="RefSeq" id="WP_205261994.1">
    <property type="nucleotide sequence ID" value="NZ_JAERWK010000023.1"/>
</dbReference>
<proteinExistence type="predicted"/>
<dbReference type="InterPro" id="IPR046348">
    <property type="entry name" value="SIS_dom_sf"/>
</dbReference>
<reference evidence="3" key="1">
    <citation type="submission" date="2021-01" db="EMBL/GenBank/DDBJ databases">
        <title>YIM 132084 draft genome.</title>
        <authorList>
            <person name="An D."/>
        </authorList>
    </citation>
    <scope>NUCLEOTIDE SEQUENCE</scope>
    <source>
        <strain evidence="3">YIM 132084</strain>
    </source>
</reference>
<dbReference type="PANTHER" id="PTHR10937">
    <property type="entry name" value="GLUCOSAMINE--FRUCTOSE-6-PHOSPHATE AMINOTRANSFERASE, ISOMERIZING"/>
    <property type="match status" value="1"/>
</dbReference>
<dbReference type="CDD" id="cd05008">
    <property type="entry name" value="SIS_GlmS_GlmD_1"/>
    <property type="match status" value="1"/>
</dbReference>
<dbReference type="Gene3D" id="3.40.50.10490">
    <property type="entry name" value="Glucose-6-phosphate isomerase like protein, domain 1"/>
    <property type="match status" value="3"/>
</dbReference>
<dbReference type="Proteomes" id="UP000663792">
    <property type="component" value="Unassembled WGS sequence"/>
</dbReference>